<proteinExistence type="predicted"/>
<sequence>MLGLKHRLEALPQELYDMIHDHTFTILPTYQLIAATYKPPSILQVNRSIRTGLLPTYYSTTTFEFISPGIYEKWWSRQESQVSDLFANHRPDSINGTLCRIDTTDVEELSSGVNILLDQMFRQWFDMPFIMPEVEFVDEMRVRLDLQQLWHLKAYRLYCLGQRHGDTGTLQRPSRSRYWRFKLTRCWKKMANVLRGKKV</sequence>
<protein>
    <submittedName>
        <fullName evidence="1">Uncharacterized protein</fullName>
    </submittedName>
</protein>
<reference evidence="1" key="1">
    <citation type="submission" date="2021-12" db="EMBL/GenBank/DDBJ databases">
        <authorList>
            <person name="Zaccaron A."/>
            <person name="Stergiopoulos I."/>
        </authorList>
    </citation>
    <scope>NUCLEOTIDE SEQUENCE</scope>
    <source>
        <strain evidence="1">Race5_Kim</strain>
    </source>
</reference>
<dbReference type="OrthoDB" id="3650741at2759"/>
<evidence type="ECO:0000313" key="2">
    <source>
        <dbReference type="Proteomes" id="UP000756132"/>
    </source>
</evidence>
<name>A0A9Q8PE67_PASFU</name>
<gene>
    <name evidence="1" type="ORF">CLAFUR5_10913</name>
</gene>
<evidence type="ECO:0000313" key="1">
    <source>
        <dbReference type="EMBL" id="UJO20791.1"/>
    </source>
</evidence>
<reference evidence="1" key="2">
    <citation type="journal article" date="2022" name="Microb. Genom.">
        <title>A chromosome-scale genome assembly of the tomato pathogen Cladosporium fulvum reveals a compartmentalized genome architecture and the presence of a dispensable chromosome.</title>
        <authorList>
            <person name="Zaccaron A.Z."/>
            <person name="Chen L.H."/>
            <person name="Samaras A."/>
            <person name="Stergiopoulos I."/>
        </authorList>
    </citation>
    <scope>NUCLEOTIDE SEQUENCE</scope>
    <source>
        <strain evidence="1">Race5_Kim</strain>
    </source>
</reference>
<dbReference type="AlphaFoldDB" id="A0A9Q8PE67"/>
<dbReference type="Proteomes" id="UP000756132">
    <property type="component" value="Chromosome 8"/>
</dbReference>
<keyword evidence="2" id="KW-1185">Reference proteome</keyword>
<dbReference type="EMBL" id="CP090170">
    <property type="protein sequence ID" value="UJO20791.1"/>
    <property type="molecule type" value="Genomic_DNA"/>
</dbReference>
<dbReference type="RefSeq" id="XP_047765157.1">
    <property type="nucleotide sequence ID" value="XM_047910061.1"/>
</dbReference>
<organism evidence="1 2">
    <name type="scientific">Passalora fulva</name>
    <name type="common">Tomato leaf mold</name>
    <name type="synonym">Cladosporium fulvum</name>
    <dbReference type="NCBI Taxonomy" id="5499"/>
    <lineage>
        <taxon>Eukaryota</taxon>
        <taxon>Fungi</taxon>
        <taxon>Dikarya</taxon>
        <taxon>Ascomycota</taxon>
        <taxon>Pezizomycotina</taxon>
        <taxon>Dothideomycetes</taxon>
        <taxon>Dothideomycetidae</taxon>
        <taxon>Mycosphaerellales</taxon>
        <taxon>Mycosphaerellaceae</taxon>
        <taxon>Fulvia</taxon>
    </lineage>
</organism>
<dbReference type="KEGG" id="ffu:CLAFUR5_10913"/>
<dbReference type="GeneID" id="71990791"/>
<accession>A0A9Q8PE67</accession>